<reference evidence="2 3" key="1">
    <citation type="journal article" date="2020" name="Nature">
        <title>Six reference-quality genomes reveal evolution of bat adaptations.</title>
        <authorList>
            <person name="Jebb D."/>
            <person name="Huang Z."/>
            <person name="Pippel M."/>
            <person name="Hughes G.M."/>
            <person name="Lavrichenko K."/>
            <person name="Devanna P."/>
            <person name="Winkler S."/>
            <person name="Jermiin L.S."/>
            <person name="Skirmuntt E.C."/>
            <person name="Katzourakis A."/>
            <person name="Burkitt-Gray L."/>
            <person name="Ray D.A."/>
            <person name="Sullivan K.A.M."/>
            <person name="Roscito J.G."/>
            <person name="Kirilenko B.M."/>
            <person name="Davalos L.M."/>
            <person name="Corthals A.P."/>
            <person name="Power M.L."/>
            <person name="Jones G."/>
            <person name="Ransome R.D."/>
            <person name="Dechmann D.K.N."/>
            <person name="Locatelli A.G."/>
            <person name="Puechmaille S.J."/>
            <person name="Fedrigo O."/>
            <person name="Jarvis E.D."/>
            <person name="Hiller M."/>
            <person name="Vernes S.C."/>
            <person name="Myers E.W."/>
            <person name="Teeling E.C."/>
        </authorList>
    </citation>
    <scope>NUCLEOTIDE SEQUENCE [LARGE SCALE GENOMIC DNA]</scope>
    <source>
        <strain evidence="2">Bat1K_MPI-CBG_1</strain>
    </source>
</reference>
<evidence type="ECO:0000313" key="2">
    <source>
        <dbReference type="EMBL" id="KAF6125501.1"/>
    </source>
</evidence>
<dbReference type="EMBL" id="JABVXQ010000002">
    <property type="protein sequence ID" value="KAF6125501.1"/>
    <property type="molecule type" value="Genomic_DNA"/>
</dbReference>
<gene>
    <name evidence="2" type="ORF">HJG60_009932</name>
</gene>
<protein>
    <submittedName>
        <fullName evidence="2">Uncharacterized protein</fullName>
    </submittedName>
</protein>
<sequence length="130" mass="15082">MCWLHVLPTAKAPAGHWVRAGDANRPQPGANAERARTNPDRTISRPISRDAVKRRWTTVWVCHFLPRWVPRGSGDQKDPECQRSVLVRYQRGRASQCVSRSSSWHLKGNFIQWMQVLLLIHPPQPFRIRE</sequence>
<evidence type="ECO:0000313" key="3">
    <source>
        <dbReference type="Proteomes" id="UP000664940"/>
    </source>
</evidence>
<accession>A0A834EQ50</accession>
<dbReference type="Proteomes" id="UP000664940">
    <property type="component" value="Unassembled WGS sequence"/>
</dbReference>
<proteinExistence type="predicted"/>
<evidence type="ECO:0000256" key="1">
    <source>
        <dbReference type="SAM" id="MobiDB-lite"/>
    </source>
</evidence>
<comment type="caution">
    <text evidence="2">The sequence shown here is derived from an EMBL/GenBank/DDBJ whole genome shotgun (WGS) entry which is preliminary data.</text>
</comment>
<dbReference type="AlphaFoldDB" id="A0A834EQ50"/>
<name>A0A834EQ50_9CHIR</name>
<feature type="region of interest" description="Disordered" evidence="1">
    <location>
        <begin position="18"/>
        <end position="43"/>
    </location>
</feature>
<feature type="compositionally biased region" description="Basic and acidic residues" evidence="1">
    <location>
        <begin position="33"/>
        <end position="43"/>
    </location>
</feature>
<organism evidence="2 3">
    <name type="scientific">Phyllostomus discolor</name>
    <name type="common">pale spear-nosed bat</name>
    <dbReference type="NCBI Taxonomy" id="89673"/>
    <lineage>
        <taxon>Eukaryota</taxon>
        <taxon>Metazoa</taxon>
        <taxon>Chordata</taxon>
        <taxon>Craniata</taxon>
        <taxon>Vertebrata</taxon>
        <taxon>Euteleostomi</taxon>
        <taxon>Mammalia</taxon>
        <taxon>Eutheria</taxon>
        <taxon>Laurasiatheria</taxon>
        <taxon>Chiroptera</taxon>
        <taxon>Yangochiroptera</taxon>
        <taxon>Phyllostomidae</taxon>
        <taxon>Phyllostominae</taxon>
        <taxon>Phyllostomus</taxon>
    </lineage>
</organism>